<dbReference type="PRINTS" id="PR00080">
    <property type="entry name" value="SDRFAMILY"/>
</dbReference>
<dbReference type="Proteomes" id="UP000031036">
    <property type="component" value="Unassembled WGS sequence"/>
</dbReference>
<dbReference type="InterPro" id="IPR002347">
    <property type="entry name" value="SDR_fam"/>
</dbReference>
<sequence>MGSESVGKRIILTLRFIVIYLYCFFTRDIPRLISMKRKSVAEQMEGQRTVAEILSDGGRAHFFQCNVTDPNSLRSCAHRIRNDCKIGDVDIVICNAAVLRVGEILEMSDEDFKITMNVNVLGYIYTIRAFLPSMLEKDKGQIVAVASVCSHFGENLGSAYCTAKFAVRGLMDSLQMELDEKGKRGIAVTTVFPYFTTTTLISDQLTEPFSTLLDVVPLEKCVNEIVDGVLKERVSCFIPRSLAILSLIRRVAMTKSIVPYARQFMNVRYVRKSPEEPTLLEAEECHSLCVHT</sequence>
<dbReference type="AlphaFoldDB" id="A0A0B2VPR4"/>
<evidence type="ECO:0000313" key="5">
    <source>
        <dbReference type="Proteomes" id="UP000031036"/>
    </source>
</evidence>
<protein>
    <submittedName>
        <fullName evidence="4">Estradiol 17-beta-dehydrogenase 11</fullName>
    </submittedName>
</protein>
<dbReference type="Pfam" id="PF00106">
    <property type="entry name" value="adh_short"/>
    <property type="match status" value="1"/>
</dbReference>
<dbReference type="InterPro" id="IPR020904">
    <property type="entry name" value="Sc_DH/Rdtase_CS"/>
</dbReference>
<reference evidence="4 5" key="1">
    <citation type="submission" date="2014-11" db="EMBL/GenBank/DDBJ databases">
        <title>Genetic blueprint of the zoonotic pathogen Toxocara canis.</title>
        <authorList>
            <person name="Zhu X.-Q."/>
            <person name="Korhonen P.K."/>
            <person name="Cai H."/>
            <person name="Young N.D."/>
            <person name="Nejsum P."/>
            <person name="von Samson-Himmelstjerna G."/>
            <person name="Boag P.R."/>
            <person name="Tan P."/>
            <person name="Li Q."/>
            <person name="Min J."/>
            <person name="Yang Y."/>
            <person name="Wang X."/>
            <person name="Fang X."/>
            <person name="Hall R.S."/>
            <person name="Hofmann A."/>
            <person name="Sternberg P.W."/>
            <person name="Jex A.R."/>
            <person name="Gasser R.B."/>
        </authorList>
    </citation>
    <scope>NUCLEOTIDE SEQUENCE [LARGE SCALE GENOMIC DNA]</scope>
    <source>
        <strain evidence="4">PN_DK_2014</strain>
    </source>
</reference>
<dbReference type="PANTHER" id="PTHR24322:SF736">
    <property type="entry name" value="RETINOL DEHYDROGENASE 10"/>
    <property type="match status" value="1"/>
</dbReference>
<dbReference type="GO" id="GO:0016616">
    <property type="term" value="F:oxidoreductase activity, acting on the CH-OH group of donors, NAD or NADP as acceptor"/>
    <property type="evidence" value="ECO:0007669"/>
    <property type="project" value="TreeGrafter"/>
</dbReference>
<comment type="similarity">
    <text evidence="1 3">Belongs to the short-chain dehydrogenases/reductases (SDR) family.</text>
</comment>
<dbReference type="OrthoDB" id="10253736at2759"/>
<dbReference type="GO" id="GO:0005811">
    <property type="term" value="C:lipid droplet"/>
    <property type="evidence" value="ECO:0007669"/>
    <property type="project" value="TreeGrafter"/>
</dbReference>
<evidence type="ECO:0000313" key="4">
    <source>
        <dbReference type="EMBL" id="KHN85526.1"/>
    </source>
</evidence>
<dbReference type="STRING" id="6265.A0A0B2VPR4"/>
<dbReference type="SUPFAM" id="SSF51735">
    <property type="entry name" value="NAD(P)-binding Rossmann-fold domains"/>
    <property type="match status" value="1"/>
</dbReference>
<dbReference type="InterPro" id="IPR036291">
    <property type="entry name" value="NAD(P)-bd_dom_sf"/>
</dbReference>
<dbReference type="PRINTS" id="PR00081">
    <property type="entry name" value="GDHRDH"/>
</dbReference>
<comment type="caution">
    <text evidence="4">The sequence shown here is derived from an EMBL/GenBank/DDBJ whole genome shotgun (WGS) entry which is preliminary data.</text>
</comment>
<dbReference type="PROSITE" id="PS00061">
    <property type="entry name" value="ADH_SHORT"/>
    <property type="match status" value="1"/>
</dbReference>
<dbReference type="OMA" id="HRIRNDC"/>
<dbReference type="EMBL" id="JPKZ01000761">
    <property type="protein sequence ID" value="KHN85526.1"/>
    <property type="molecule type" value="Genomic_DNA"/>
</dbReference>
<dbReference type="Gene3D" id="3.40.50.720">
    <property type="entry name" value="NAD(P)-binding Rossmann-like Domain"/>
    <property type="match status" value="1"/>
</dbReference>
<keyword evidence="2" id="KW-0560">Oxidoreductase</keyword>
<evidence type="ECO:0000256" key="3">
    <source>
        <dbReference type="RuleBase" id="RU000363"/>
    </source>
</evidence>
<gene>
    <name evidence="4" type="primary">HSD17B11</name>
    <name evidence="4" type="ORF">Tcan_13265</name>
</gene>
<accession>A0A0B2VPR4</accession>
<name>A0A0B2VPR4_TOXCA</name>
<organism evidence="4 5">
    <name type="scientific">Toxocara canis</name>
    <name type="common">Canine roundworm</name>
    <dbReference type="NCBI Taxonomy" id="6265"/>
    <lineage>
        <taxon>Eukaryota</taxon>
        <taxon>Metazoa</taxon>
        <taxon>Ecdysozoa</taxon>
        <taxon>Nematoda</taxon>
        <taxon>Chromadorea</taxon>
        <taxon>Rhabditida</taxon>
        <taxon>Spirurina</taxon>
        <taxon>Ascaridomorpha</taxon>
        <taxon>Ascaridoidea</taxon>
        <taxon>Toxocaridae</taxon>
        <taxon>Toxocara</taxon>
    </lineage>
</organism>
<proteinExistence type="inferred from homology"/>
<evidence type="ECO:0000256" key="2">
    <source>
        <dbReference type="ARBA" id="ARBA00023002"/>
    </source>
</evidence>
<keyword evidence="5" id="KW-1185">Reference proteome</keyword>
<dbReference type="PANTHER" id="PTHR24322">
    <property type="entry name" value="PKSB"/>
    <property type="match status" value="1"/>
</dbReference>
<evidence type="ECO:0000256" key="1">
    <source>
        <dbReference type="ARBA" id="ARBA00006484"/>
    </source>
</evidence>